<name>A0ABQ5IJT6_9ASTR</name>
<evidence type="ECO:0000313" key="1">
    <source>
        <dbReference type="EMBL" id="GJT99934.1"/>
    </source>
</evidence>
<evidence type="ECO:0000313" key="2">
    <source>
        <dbReference type="Proteomes" id="UP001151760"/>
    </source>
</evidence>
<reference evidence="1" key="2">
    <citation type="submission" date="2022-01" db="EMBL/GenBank/DDBJ databases">
        <authorList>
            <person name="Yamashiro T."/>
            <person name="Shiraishi A."/>
            <person name="Satake H."/>
            <person name="Nakayama K."/>
        </authorList>
    </citation>
    <scope>NUCLEOTIDE SEQUENCE</scope>
</reference>
<organism evidence="1 2">
    <name type="scientific">Tanacetum coccineum</name>
    <dbReference type="NCBI Taxonomy" id="301880"/>
    <lineage>
        <taxon>Eukaryota</taxon>
        <taxon>Viridiplantae</taxon>
        <taxon>Streptophyta</taxon>
        <taxon>Embryophyta</taxon>
        <taxon>Tracheophyta</taxon>
        <taxon>Spermatophyta</taxon>
        <taxon>Magnoliopsida</taxon>
        <taxon>eudicotyledons</taxon>
        <taxon>Gunneridae</taxon>
        <taxon>Pentapetalae</taxon>
        <taxon>asterids</taxon>
        <taxon>campanulids</taxon>
        <taxon>Asterales</taxon>
        <taxon>Asteraceae</taxon>
        <taxon>Asteroideae</taxon>
        <taxon>Anthemideae</taxon>
        <taxon>Anthemidinae</taxon>
        <taxon>Tanacetum</taxon>
    </lineage>
</organism>
<comment type="caution">
    <text evidence="1">The sequence shown here is derived from an EMBL/GenBank/DDBJ whole genome shotgun (WGS) entry which is preliminary data.</text>
</comment>
<dbReference type="Proteomes" id="UP001151760">
    <property type="component" value="Unassembled WGS sequence"/>
</dbReference>
<gene>
    <name evidence="1" type="ORF">Tco_1110273</name>
</gene>
<proteinExistence type="predicted"/>
<sequence length="93" mass="10428">MALKPSSLNAVTGTPWSLTQTGTVLTSSFNRRFRHLGNEPVSYHLLLTNPSAPPQVFEIGENYHGAPDTSYARHEEQIKTIMNHLDDLPLERI</sequence>
<protein>
    <submittedName>
        <fullName evidence="1">Uncharacterized protein</fullName>
    </submittedName>
</protein>
<keyword evidence="2" id="KW-1185">Reference proteome</keyword>
<dbReference type="EMBL" id="BQNB010020816">
    <property type="protein sequence ID" value="GJT99934.1"/>
    <property type="molecule type" value="Genomic_DNA"/>
</dbReference>
<accession>A0ABQ5IJT6</accession>
<reference evidence="1" key="1">
    <citation type="journal article" date="2022" name="Int. J. Mol. Sci.">
        <title>Draft Genome of Tanacetum Coccineum: Genomic Comparison of Closely Related Tanacetum-Family Plants.</title>
        <authorList>
            <person name="Yamashiro T."/>
            <person name="Shiraishi A."/>
            <person name="Nakayama K."/>
            <person name="Satake H."/>
        </authorList>
    </citation>
    <scope>NUCLEOTIDE SEQUENCE</scope>
</reference>